<dbReference type="OrthoDB" id="10258692at2759"/>
<reference evidence="3 4" key="1">
    <citation type="journal article" date="2016" name="Mol. Biol. Evol.">
        <title>Comparative Genomics of Early-Diverging Mushroom-Forming Fungi Provides Insights into the Origins of Lignocellulose Decay Capabilities.</title>
        <authorList>
            <person name="Nagy L.G."/>
            <person name="Riley R."/>
            <person name="Tritt A."/>
            <person name="Adam C."/>
            <person name="Daum C."/>
            <person name="Floudas D."/>
            <person name="Sun H."/>
            <person name="Yadav J.S."/>
            <person name="Pangilinan J."/>
            <person name="Larsson K.H."/>
            <person name="Matsuura K."/>
            <person name="Barry K."/>
            <person name="Labutti K."/>
            <person name="Kuo R."/>
            <person name="Ohm R.A."/>
            <person name="Bhattacharya S.S."/>
            <person name="Shirouzu T."/>
            <person name="Yoshinaga Y."/>
            <person name="Martin F.M."/>
            <person name="Grigoriev I.V."/>
            <person name="Hibbett D.S."/>
        </authorList>
    </citation>
    <scope>NUCLEOTIDE SEQUENCE [LARGE SCALE GENOMIC DNA]</scope>
    <source>
        <strain evidence="3 4">HHB10207 ss-3</strain>
    </source>
</reference>
<feature type="compositionally biased region" description="Low complexity" evidence="1">
    <location>
        <begin position="145"/>
        <end position="166"/>
    </location>
</feature>
<protein>
    <recommendedName>
        <fullName evidence="2">SANT domain-containing protein</fullName>
    </recommendedName>
</protein>
<feature type="region of interest" description="Disordered" evidence="1">
    <location>
        <begin position="242"/>
        <end position="267"/>
    </location>
</feature>
<gene>
    <name evidence="3" type="ORF">SISSUDRAFT_859218</name>
</gene>
<feature type="compositionally biased region" description="Basic and acidic residues" evidence="1">
    <location>
        <begin position="33"/>
        <end position="49"/>
    </location>
</feature>
<feature type="compositionally biased region" description="Polar residues" evidence="1">
    <location>
        <begin position="1"/>
        <end position="32"/>
    </location>
</feature>
<organism evidence="3 4">
    <name type="scientific">Sistotremastrum suecicum HHB10207 ss-3</name>
    <dbReference type="NCBI Taxonomy" id="1314776"/>
    <lineage>
        <taxon>Eukaryota</taxon>
        <taxon>Fungi</taxon>
        <taxon>Dikarya</taxon>
        <taxon>Basidiomycota</taxon>
        <taxon>Agaricomycotina</taxon>
        <taxon>Agaricomycetes</taxon>
        <taxon>Sistotremastrales</taxon>
        <taxon>Sistotremastraceae</taxon>
        <taxon>Sistotremastrum</taxon>
    </lineage>
</organism>
<accession>A0A166CI03</accession>
<feature type="compositionally biased region" description="Basic residues" evidence="1">
    <location>
        <begin position="558"/>
        <end position="569"/>
    </location>
</feature>
<dbReference type="Gene3D" id="1.10.10.60">
    <property type="entry name" value="Homeodomain-like"/>
    <property type="match status" value="1"/>
</dbReference>
<dbReference type="CDD" id="cd00167">
    <property type="entry name" value="SANT"/>
    <property type="match status" value="1"/>
</dbReference>
<dbReference type="InterPro" id="IPR051571">
    <property type="entry name" value="N-CoR_corepressor"/>
</dbReference>
<dbReference type="InterPro" id="IPR001005">
    <property type="entry name" value="SANT/Myb"/>
</dbReference>
<feature type="domain" description="SANT" evidence="2">
    <location>
        <begin position="495"/>
        <end position="546"/>
    </location>
</feature>
<dbReference type="Proteomes" id="UP000076798">
    <property type="component" value="Unassembled WGS sequence"/>
</dbReference>
<dbReference type="EMBL" id="KV428083">
    <property type="protein sequence ID" value="KZT37475.1"/>
    <property type="molecule type" value="Genomic_DNA"/>
</dbReference>
<dbReference type="GO" id="GO:0000785">
    <property type="term" value="C:chromatin"/>
    <property type="evidence" value="ECO:0007669"/>
    <property type="project" value="TreeGrafter"/>
</dbReference>
<dbReference type="SUPFAM" id="SSF46689">
    <property type="entry name" value="Homeodomain-like"/>
    <property type="match status" value="1"/>
</dbReference>
<feature type="region of interest" description="Disordered" evidence="1">
    <location>
        <begin position="191"/>
        <end position="228"/>
    </location>
</feature>
<sequence length="767" mass="83410">MSIADSVQSSRHSTPAEPSSLKATNGRRSSSVEVERDGAHSRAVKEEQAQRAASYDSIRSSSPEADTGDTQTVPGLDMQAYMPTEEAAEVMLPKTLELPGDATPKAMVAELDGAAEADQSSHTDVPRPDKVFEDEEPSPNVSRKPSSPQVSPVIPSNDAPDAPDAPLLEEDAIMGAPDGQESIEVPLESIPVGDEQPVPHLTSPPPVSQPMVTLQPSVERVPEQEVHQEHSLPIAPVVMPQHRQDQENGHSQTAKVSQTSRPSDSPAYVFSKPIQVTPQPSIAAALRVCIAARREDDRATRDDRVNKILAANRALVDSPRYDVDTTADELIYEVLNGKTLRKRLQLLSGERENFLSKFAAREYRLREKSESLREEYKQLHEKWVTHCKRLDDLAKLGVNEPVPPTPAEEAPAIGGRTTRRSAAAGHSDIIHTDLDMERVIAGLNNDNATDPNYLAADNLARIPDMISLTMGDNVVLYDDSNGLIEDPHQFFDFGARPEVWTEEEKDIFLHQYALYPKQFGAIAKALENKSPADCVLFYYLHKKGHIDFRDAVTRFAPGRRRRGARKSGKQKGNALISDIASSRPRRVAQKDSPAPSPFPDGEEPRPRRRGRPSNAEVAAAALAAKKQRQARRAANGEASPADSEVERPEGRRRTTLTARARASMEVDGVEVTATKRPYRKVARKQVATPPVSVVATAVPVNTTVAFATTGKTVAAPGPIANAVSHTFVGTPGAPAMARVSTPQEAEKSTSRAPKSVGSSSWTDQEQG</sequence>
<evidence type="ECO:0000259" key="2">
    <source>
        <dbReference type="PROSITE" id="PS51293"/>
    </source>
</evidence>
<dbReference type="GO" id="GO:0006357">
    <property type="term" value="P:regulation of transcription by RNA polymerase II"/>
    <property type="evidence" value="ECO:0007669"/>
    <property type="project" value="TreeGrafter"/>
</dbReference>
<dbReference type="PANTHER" id="PTHR13992">
    <property type="entry name" value="NUCLEAR RECEPTOR CO-REPRESSOR RELATED NCOR"/>
    <property type="match status" value="1"/>
</dbReference>
<evidence type="ECO:0000256" key="1">
    <source>
        <dbReference type="SAM" id="MobiDB-lite"/>
    </source>
</evidence>
<dbReference type="InterPro" id="IPR017884">
    <property type="entry name" value="SANT_dom"/>
</dbReference>
<dbReference type="GO" id="GO:0005654">
    <property type="term" value="C:nucleoplasm"/>
    <property type="evidence" value="ECO:0007669"/>
    <property type="project" value="UniProtKB-ARBA"/>
</dbReference>
<feature type="region of interest" description="Disordered" evidence="1">
    <location>
        <begin position="558"/>
        <end position="660"/>
    </location>
</feature>
<feature type="compositionally biased region" description="Polar residues" evidence="1">
    <location>
        <begin position="750"/>
        <end position="767"/>
    </location>
</feature>
<feature type="compositionally biased region" description="Polar residues" evidence="1">
    <location>
        <begin position="249"/>
        <end position="263"/>
    </location>
</feature>
<dbReference type="AlphaFoldDB" id="A0A166CI03"/>
<dbReference type="SMART" id="SM00717">
    <property type="entry name" value="SANT"/>
    <property type="match status" value="1"/>
</dbReference>
<keyword evidence="4" id="KW-1185">Reference proteome</keyword>
<evidence type="ECO:0000313" key="3">
    <source>
        <dbReference type="EMBL" id="KZT37475.1"/>
    </source>
</evidence>
<feature type="compositionally biased region" description="Polar residues" evidence="1">
    <location>
        <begin position="57"/>
        <end position="73"/>
    </location>
</feature>
<dbReference type="Pfam" id="PF00249">
    <property type="entry name" value="Myb_DNA-binding"/>
    <property type="match status" value="1"/>
</dbReference>
<feature type="region of interest" description="Disordered" evidence="1">
    <location>
        <begin position="733"/>
        <end position="767"/>
    </location>
</feature>
<dbReference type="GO" id="GO:0032991">
    <property type="term" value="C:protein-containing complex"/>
    <property type="evidence" value="ECO:0007669"/>
    <property type="project" value="UniProtKB-ARBA"/>
</dbReference>
<dbReference type="STRING" id="1314776.A0A166CI03"/>
<feature type="compositionally biased region" description="Basic and acidic residues" evidence="1">
    <location>
        <begin position="119"/>
        <end position="131"/>
    </location>
</feature>
<dbReference type="PANTHER" id="PTHR13992:SF39">
    <property type="entry name" value="SMRTER, ISOFORM G"/>
    <property type="match status" value="1"/>
</dbReference>
<evidence type="ECO:0000313" key="4">
    <source>
        <dbReference type="Proteomes" id="UP000076798"/>
    </source>
</evidence>
<dbReference type="PROSITE" id="PS51293">
    <property type="entry name" value="SANT"/>
    <property type="match status" value="1"/>
</dbReference>
<name>A0A166CI03_9AGAM</name>
<proteinExistence type="predicted"/>
<feature type="region of interest" description="Disordered" evidence="1">
    <location>
        <begin position="1"/>
        <end position="176"/>
    </location>
</feature>
<dbReference type="InterPro" id="IPR009057">
    <property type="entry name" value="Homeodomain-like_sf"/>
</dbReference>